<dbReference type="OrthoDB" id="3065869at2759"/>
<keyword evidence="2 3" id="KW-0040">ANK repeat</keyword>
<accession>A0A2V0PHQ9</accession>
<dbReference type="PROSITE" id="PS50297">
    <property type="entry name" value="ANK_REP_REGION"/>
    <property type="match status" value="5"/>
</dbReference>
<dbReference type="Proteomes" id="UP000247498">
    <property type="component" value="Unassembled WGS sequence"/>
</dbReference>
<dbReference type="InParanoid" id="A0A2V0PHQ9"/>
<protein>
    <submittedName>
        <fullName evidence="6">Uncharacterized protein</fullName>
    </submittedName>
</protein>
<name>A0A2V0PHQ9_9CHLO</name>
<dbReference type="PROSITE" id="PS50088">
    <property type="entry name" value="ANK_REPEAT"/>
    <property type="match status" value="5"/>
</dbReference>
<evidence type="ECO:0000256" key="1">
    <source>
        <dbReference type="ARBA" id="ARBA00022737"/>
    </source>
</evidence>
<sequence length="570" mass="58535">MEGPAASAARLHALHAAAAAGDAGAIPGLLGAVHIVDARKLLRAVDSSGRTALDRAARGGWEAAVEMLIDEGKRANADSWDLAWIASYGPALLEAARGGHVGVIWLLLDAGASVAAADSGGRTPLWLAAAGGHKAAVRLLLKQGADRHAAAADGSLPISCAARLGHASVVQALVEPAAKADCHPAGGCRQWTAWHWCAHTGDATSARALLSEASWVAAQPVDSMAVYGVTALMVAAAAGQLDVLALLVEAGASLAARDFPDRWVVRRPGWTALHHAARHDRAGAVQALIRAGADVNVASGVDASDDEGDAEMSAPRHVGDELATPLHVAAQYAGVDLLRLLIDSGASVSVQDRSGCTAIAYAARGGCLDNIRLLLARGADALVAADGGRAVAQAVVYDQNDDSAAALLLVRSGAATPDWNMMRRYVQVYNGLCESDGENEEEEGGVGAGCLQQLGKWLAQPLREDARARAGLQQLVVGAAAAGRRAQRAERAVEEAAARTASLRAEAAALEARTAGLRAEAAAQEARIAQAAARLASLPPLRAEEGQGQSRLLQLRDAAASSAAKKPRMQ</sequence>
<evidence type="ECO:0000256" key="3">
    <source>
        <dbReference type="PROSITE-ProRule" id="PRU00023"/>
    </source>
</evidence>
<dbReference type="Pfam" id="PF12796">
    <property type="entry name" value="Ank_2"/>
    <property type="match status" value="3"/>
</dbReference>
<keyword evidence="4" id="KW-0175">Coiled coil</keyword>
<dbReference type="PANTHER" id="PTHR24198">
    <property type="entry name" value="ANKYRIN REPEAT AND PROTEIN KINASE DOMAIN-CONTAINING PROTEIN"/>
    <property type="match status" value="1"/>
</dbReference>
<dbReference type="InterPro" id="IPR002110">
    <property type="entry name" value="Ankyrin_rpt"/>
</dbReference>
<evidence type="ECO:0000313" key="7">
    <source>
        <dbReference type="Proteomes" id="UP000247498"/>
    </source>
</evidence>
<dbReference type="STRING" id="307507.A0A2V0PHQ9"/>
<reference evidence="6 7" key="1">
    <citation type="journal article" date="2018" name="Sci. Rep.">
        <title>Raphidocelis subcapitata (=Pseudokirchneriella subcapitata) provides an insight into genome evolution and environmental adaptations in the Sphaeropleales.</title>
        <authorList>
            <person name="Suzuki S."/>
            <person name="Yamaguchi H."/>
            <person name="Nakajima N."/>
            <person name="Kawachi M."/>
        </authorList>
    </citation>
    <scope>NUCLEOTIDE SEQUENCE [LARGE SCALE GENOMIC DNA]</scope>
    <source>
        <strain evidence="6 7">NIES-35</strain>
    </source>
</reference>
<dbReference type="PANTHER" id="PTHR24198:SF165">
    <property type="entry name" value="ANKYRIN REPEAT-CONTAINING PROTEIN-RELATED"/>
    <property type="match status" value="1"/>
</dbReference>
<evidence type="ECO:0000313" key="6">
    <source>
        <dbReference type="EMBL" id="GBF98562.1"/>
    </source>
</evidence>
<feature type="repeat" description="ANK" evidence="3">
    <location>
        <begin position="354"/>
        <end position="386"/>
    </location>
</feature>
<feature type="coiled-coil region" evidence="4">
    <location>
        <begin position="479"/>
        <end position="527"/>
    </location>
</feature>
<keyword evidence="7" id="KW-1185">Reference proteome</keyword>
<dbReference type="SUPFAM" id="SSF48403">
    <property type="entry name" value="Ankyrin repeat"/>
    <property type="match status" value="1"/>
</dbReference>
<dbReference type="EMBL" id="BDRX01000128">
    <property type="protein sequence ID" value="GBF98562.1"/>
    <property type="molecule type" value="Genomic_DNA"/>
</dbReference>
<dbReference type="AlphaFoldDB" id="A0A2V0PHQ9"/>
<proteinExistence type="predicted"/>
<gene>
    <name evidence="6" type="ORF">Rsub_11892</name>
</gene>
<evidence type="ECO:0000256" key="2">
    <source>
        <dbReference type="ARBA" id="ARBA00023043"/>
    </source>
</evidence>
<dbReference type="InterPro" id="IPR036770">
    <property type="entry name" value="Ankyrin_rpt-contain_sf"/>
</dbReference>
<feature type="region of interest" description="Disordered" evidence="5">
    <location>
        <begin position="539"/>
        <end position="570"/>
    </location>
</feature>
<organism evidence="6 7">
    <name type="scientific">Raphidocelis subcapitata</name>
    <dbReference type="NCBI Taxonomy" id="307507"/>
    <lineage>
        <taxon>Eukaryota</taxon>
        <taxon>Viridiplantae</taxon>
        <taxon>Chlorophyta</taxon>
        <taxon>core chlorophytes</taxon>
        <taxon>Chlorophyceae</taxon>
        <taxon>CS clade</taxon>
        <taxon>Sphaeropleales</taxon>
        <taxon>Selenastraceae</taxon>
        <taxon>Raphidocelis</taxon>
    </lineage>
</organism>
<evidence type="ECO:0000256" key="5">
    <source>
        <dbReference type="SAM" id="MobiDB-lite"/>
    </source>
</evidence>
<feature type="repeat" description="ANK" evidence="3">
    <location>
        <begin position="120"/>
        <end position="152"/>
    </location>
</feature>
<feature type="repeat" description="ANK" evidence="3">
    <location>
        <begin position="227"/>
        <end position="259"/>
    </location>
</feature>
<dbReference type="SMART" id="SM00248">
    <property type="entry name" value="ANK"/>
    <property type="match status" value="9"/>
</dbReference>
<feature type="repeat" description="ANK" evidence="3">
    <location>
        <begin position="321"/>
        <end position="353"/>
    </location>
</feature>
<comment type="caution">
    <text evidence="6">The sequence shown here is derived from an EMBL/GenBank/DDBJ whole genome shotgun (WGS) entry which is preliminary data.</text>
</comment>
<dbReference type="PRINTS" id="PR01415">
    <property type="entry name" value="ANKYRIN"/>
</dbReference>
<keyword evidence="1" id="KW-0677">Repeat</keyword>
<dbReference type="Gene3D" id="1.25.40.20">
    <property type="entry name" value="Ankyrin repeat-containing domain"/>
    <property type="match status" value="4"/>
</dbReference>
<feature type="repeat" description="ANK" evidence="3">
    <location>
        <begin position="268"/>
        <end position="300"/>
    </location>
</feature>
<evidence type="ECO:0000256" key="4">
    <source>
        <dbReference type="SAM" id="Coils"/>
    </source>
</evidence>